<evidence type="ECO:0000313" key="1">
    <source>
        <dbReference type="EMBL" id="MFD0885271.1"/>
    </source>
</evidence>
<organism evidence="1 2">
    <name type="scientific">Streptosporangium algeriense</name>
    <dbReference type="NCBI Taxonomy" id="1682748"/>
    <lineage>
        <taxon>Bacteria</taxon>
        <taxon>Bacillati</taxon>
        <taxon>Actinomycetota</taxon>
        <taxon>Actinomycetes</taxon>
        <taxon>Streptosporangiales</taxon>
        <taxon>Streptosporangiaceae</taxon>
        <taxon>Streptosporangium</taxon>
    </lineage>
</organism>
<dbReference type="Gene3D" id="1.10.10.1150">
    <property type="entry name" value="Coenzyme PQQ synthesis protein D (PqqD)"/>
    <property type="match status" value="1"/>
</dbReference>
<dbReference type="EMBL" id="JBHTHX010000322">
    <property type="protein sequence ID" value="MFD0885271.1"/>
    <property type="molecule type" value="Genomic_DNA"/>
</dbReference>
<comment type="caution">
    <text evidence="1">The sequence shown here is derived from an EMBL/GenBank/DDBJ whole genome shotgun (WGS) entry which is preliminary data.</text>
</comment>
<keyword evidence="2" id="KW-1185">Reference proteome</keyword>
<protein>
    <submittedName>
        <fullName evidence="1">PqqD family peptide modification chaperone</fullName>
    </submittedName>
</protein>
<dbReference type="InterPro" id="IPR008792">
    <property type="entry name" value="PQQD"/>
</dbReference>
<dbReference type="Pfam" id="PF05402">
    <property type="entry name" value="PqqD"/>
    <property type="match status" value="1"/>
</dbReference>
<accession>A0ABW3DQ85</accession>
<dbReference type="InterPro" id="IPR041881">
    <property type="entry name" value="PqqD_sf"/>
</dbReference>
<reference evidence="2" key="1">
    <citation type="journal article" date="2019" name="Int. J. Syst. Evol. Microbiol.">
        <title>The Global Catalogue of Microorganisms (GCM) 10K type strain sequencing project: providing services to taxonomists for standard genome sequencing and annotation.</title>
        <authorList>
            <consortium name="The Broad Institute Genomics Platform"/>
            <consortium name="The Broad Institute Genome Sequencing Center for Infectious Disease"/>
            <person name="Wu L."/>
            <person name="Ma J."/>
        </authorList>
    </citation>
    <scope>NUCLEOTIDE SEQUENCE [LARGE SCALE GENOMIC DNA]</scope>
    <source>
        <strain evidence="2">CCUG 62974</strain>
    </source>
</reference>
<proteinExistence type="predicted"/>
<sequence>MTTVVHLRQGLSIVEVDDGKVILDTRRGVYWHLNQTAITMVEELGRGRALDDLVGQIARETGTDAERIRSDHLALVDELRRAKLIEGKLS</sequence>
<evidence type="ECO:0000313" key="2">
    <source>
        <dbReference type="Proteomes" id="UP001597024"/>
    </source>
</evidence>
<dbReference type="Proteomes" id="UP001597024">
    <property type="component" value="Unassembled WGS sequence"/>
</dbReference>
<gene>
    <name evidence="1" type="ORF">ACFQ08_12015</name>
</gene>
<name>A0ABW3DQ85_9ACTN</name>